<dbReference type="FunFam" id="3.40.50.620:FF:000106">
    <property type="entry name" value="Glutamine-dependent NAD(+) synthetase"/>
    <property type="match status" value="1"/>
</dbReference>
<feature type="binding site" evidence="7">
    <location>
        <position position="214"/>
    </location>
    <ligand>
        <name>L-glutamine</name>
        <dbReference type="ChEBI" id="CHEBI:58359"/>
    </ligand>
</feature>
<dbReference type="InterPro" id="IPR000132">
    <property type="entry name" value="Nitrilase/CN_hydratase_CS"/>
</dbReference>
<dbReference type="InterPro" id="IPR022310">
    <property type="entry name" value="NAD/GMP_synthase"/>
</dbReference>
<feature type="domain" description="CN hydrolase" evidence="11">
    <location>
        <begin position="25"/>
        <end position="284"/>
    </location>
</feature>
<keyword evidence="4 7" id="KW-0547">Nucleotide-binding</keyword>
<dbReference type="GO" id="GO:0003952">
    <property type="term" value="F:NAD+ synthase (glutamine-hydrolyzing) activity"/>
    <property type="evidence" value="ECO:0007669"/>
    <property type="project" value="UniProtKB-UniRule"/>
</dbReference>
<feature type="binding site" evidence="7">
    <location>
        <position position="550"/>
    </location>
    <ligand>
        <name>deamido-NAD(+)</name>
        <dbReference type="ChEBI" id="CHEBI:58437"/>
        <note>ligand shared between two neighboring subunits</note>
    </ligand>
</feature>
<dbReference type="PIRSF" id="PIRSF006630">
    <property type="entry name" value="NADS_GAT"/>
    <property type="match status" value="1"/>
</dbReference>
<dbReference type="AlphaFoldDB" id="A0A517Q0P3"/>
<dbReference type="GO" id="GO:0005737">
    <property type="term" value="C:cytoplasm"/>
    <property type="evidence" value="ECO:0007669"/>
    <property type="project" value="InterPro"/>
</dbReference>
<dbReference type="CDD" id="cd07570">
    <property type="entry name" value="GAT_Gln-NAD-synth"/>
    <property type="match status" value="1"/>
</dbReference>
<keyword evidence="5 7" id="KW-0067">ATP-binding</keyword>
<feature type="binding site" evidence="7">
    <location>
        <position position="410"/>
    </location>
    <ligand>
        <name>deamido-NAD(+)</name>
        <dbReference type="ChEBI" id="CHEBI:58437"/>
        <note>ligand shared between two neighboring subunits</note>
    </ligand>
</feature>
<feature type="active site" description="For glutaminase activity" evidence="7">
    <location>
        <position position="136"/>
    </location>
</feature>
<accession>A0A517Q0P3</accession>
<dbReference type="HAMAP" id="MF_02090">
    <property type="entry name" value="NadE_glutamine_dep"/>
    <property type="match status" value="1"/>
</dbReference>
<evidence type="ECO:0000256" key="3">
    <source>
        <dbReference type="ARBA" id="ARBA00022598"/>
    </source>
</evidence>
<feature type="active site" description="Proton acceptor" evidence="9">
    <location>
        <position position="65"/>
    </location>
</feature>
<evidence type="ECO:0000256" key="1">
    <source>
        <dbReference type="ARBA" id="ARBA00005188"/>
    </source>
</evidence>
<feature type="binding site" evidence="7">
    <location>
        <position position="439"/>
    </location>
    <ligand>
        <name>deamido-NAD(+)</name>
        <dbReference type="ChEBI" id="CHEBI:58437"/>
        <note>ligand shared between two neighboring subunits</note>
    </ligand>
</feature>
<comment type="function">
    <text evidence="7">Catalyzes the ATP-dependent amidation of deamido-NAD to form NAD. Uses L-glutamine as a nitrogen source.</text>
</comment>
<evidence type="ECO:0000256" key="8">
    <source>
        <dbReference type="PIRNR" id="PIRNR006630"/>
    </source>
</evidence>
<feature type="binding site" evidence="7">
    <location>
        <position position="142"/>
    </location>
    <ligand>
        <name>L-glutamine</name>
        <dbReference type="ChEBI" id="CHEBI:58359"/>
    </ligand>
</feature>
<dbReference type="PROSITE" id="PS50263">
    <property type="entry name" value="CN_HYDROLASE"/>
    <property type="match status" value="1"/>
</dbReference>
<dbReference type="PROSITE" id="PS00920">
    <property type="entry name" value="NITRIL_CHT_1"/>
    <property type="match status" value="1"/>
</dbReference>
<dbReference type="PANTHER" id="PTHR23090:SF9">
    <property type="entry name" value="GLUTAMINE-DEPENDENT NAD(+) SYNTHETASE"/>
    <property type="match status" value="1"/>
</dbReference>
<protein>
    <recommendedName>
        <fullName evidence="7 8">Glutamine-dependent NAD(+) synthetase</fullName>
        <ecNumber evidence="7 8">6.3.5.1</ecNumber>
    </recommendedName>
    <alternativeName>
        <fullName evidence="7 8">NAD(+) synthase [glutamine-hydrolyzing]</fullName>
    </alternativeName>
</protein>
<feature type="active site" description="Proton acceptor; for glutaminase activity" evidence="7">
    <location>
        <position position="65"/>
    </location>
</feature>
<comment type="pathway">
    <text evidence="1 7 8">Cofactor biosynthesis; NAD(+) biosynthesis; NAD(+) from deamido-NAD(+) (L-Gln route): step 1/1.</text>
</comment>
<dbReference type="Proteomes" id="UP000315647">
    <property type="component" value="Chromosome"/>
</dbReference>
<evidence type="ECO:0000313" key="12">
    <source>
        <dbReference type="EMBL" id="QDT25195.1"/>
    </source>
</evidence>
<evidence type="ECO:0000313" key="13">
    <source>
        <dbReference type="Proteomes" id="UP000315647"/>
    </source>
</evidence>
<dbReference type="UniPathway" id="UPA00253">
    <property type="reaction ID" value="UER00334"/>
</dbReference>
<dbReference type="InterPro" id="IPR014445">
    <property type="entry name" value="Gln-dep_NAD_synthase"/>
</dbReference>
<sequence length="582" mass="64606">MLSLSVWLVESVQLLHLFQEKRASVKIALAQLNPTVGDLRGNCQRILEAAQRAEQSGADLVLFPELIVCGYPPKDILLREGFIQACDRAVEQLAQEIPAGIGVIVGHPTGRDLPEGRMANAASLLYQGAIQACVHKLLLPNYDVFDEQRYFRHADQEQIRPVEFGGLKLGLHICEDAWWGQPDTFYHNQPAHLPDPVRILAEAGSDLLINISASPFEIDKRKRRQQIIQAHVDRYSVPYLFVNQVGGNDDLVFDGHSFVLDQNSRLRLQLSGFEEDLQFFDTSTLDDGTSLTVSPLSREEQLFDALVLGLRDYMQKCGFTDCVLGLSGGIDSALASAVAAEAIGPEHVHALLLPSRYSSEHSVADSLELAQNLGIDYETVPIDTVHQAFENLPVIGDDLREAPAGLADQNLQARIRGANVMVRSNQHGWMALATGNKSELAMGYCTLYGDMAGGFAVLCDVLKCDVYLVSRYVNQRAGRTIIPENILDKAPSAELAPNQVDQDSLPPYELLDGILKGLIEDERSVRSLSEQYPRETVQWVANRLDRNEFKRRQMPPGIKLSARAFGSGRRMPMAARFHWDDE</sequence>
<keyword evidence="13" id="KW-1185">Reference proteome</keyword>
<evidence type="ECO:0000256" key="5">
    <source>
        <dbReference type="ARBA" id="ARBA00022840"/>
    </source>
</evidence>
<gene>
    <name evidence="12" type="primary">nadE_1</name>
    <name evidence="7" type="synonym">nadE</name>
    <name evidence="12" type="ORF">Enr10x_04900</name>
</gene>
<feature type="active site" description="Nucleophile; for glutaminase activity" evidence="7">
    <location>
        <position position="174"/>
    </location>
</feature>
<dbReference type="GO" id="GO:0004359">
    <property type="term" value="F:glutaminase activity"/>
    <property type="evidence" value="ECO:0007669"/>
    <property type="project" value="InterPro"/>
</dbReference>
<dbReference type="NCBIfam" id="TIGR00552">
    <property type="entry name" value="nadE"/>
    <property type="match status" value="1"/>
</dbReference>
<dbReference type="NCBIfam" id="NF010588">
    <property type="entry name" value="PRK13981.1"/>
    <property type="match status" value="1"/>
</dbReference>
<evidence type="ECO:0000256" key="7">
    <source>
        <dbReference type="HAMAP-Rule" id="MF_02090"/>
    </source>
</evidence>
<proteinExistence type="inferred from homology"/>
<name>A0A517Q0P3_9PLAN</name>
<dbReference type="PANTHER" id="PTHR23090">
    <property type="entry name" value="NH 3 /GLUTAMINE-DEPENDENT NAD + SYNTHETASE"/>
    <property type="match status" value="1"/>
</dbReference>
<comment type="similarity">
    <text evidence="10">Belongs to the NAD synthetase family.</text>
</comment>
<dbReference type="InterPro" id="IPR014729">
    <property type="entry name" value="Rossmann-like_a/b/a_fold"/>
</dbReference>
<comment type="similarity">
    <text evidence="2 7 8">In the C-terminal section; belongs to the NAD synthetase family.</text>
</comment>
<evidence type="ECO:0000256" key="10">
    <source>
        <dbReference type="RuleBase" id="RU003811"/>
    </source>
</evidence>
<keyword evidence="6 7" id="KW-0520">NAD</keyword>
<evidence type="ECO:0000256" key="6">
    <source>
        <dbReference type="ARBA" id="ARBA00023027"/>
    </source>
</evidence>
<feature type="binding site" evidence="7">
    <location>
        <position position="434"/>
    </location>
    <ligand>
        <name>ATP</name>
        <dbReference type="ChEBI" id="CHEBI:30616"/>
    </ligand>
</feature>
<evidence type="ECO:0000256" key="4">
    <source>
        <dbReference type="ARBA" id="ARBA00022741"/>
    </source>
</evidence>
<feature type="binding site" evidence="7">
    <location>
        <begin position="325"/>
        <end position="332"/>
    </location>
    <ligand>
        <name>ATP</name>
        <dbReference type="ChEBI" id="CHEBI:30616"/>
    </ligand>
</feature>
<dbReference type="CDD" id="cd00553">
    <property type="entry name" value="NAD_synthase"/>
    <property type="match status" value="1"/>
</dbReference>
<dbReference type="GO" id="GO:0009435">
    <property type="term" value="P:NAD+ biosynthetic process"/>
    <property type="evidence" value="ECO:0007669"/>
    <property type="project" value="UniProtKB-UniRule"/>
</dbReference>
<organism evidence="12 13">
    <name type="scientific">Gimesia panareensis</name>
    <dbReference type="NCBI Taxonomy" id="2527978"/>
    <lineage>
        <taxon>Bacteria</taxon>
        <taxon>Pseudomonadati</taxon>
        <taxon>Planctomycetota</taxon>
        <taxon>Planctomycetia</taxon>
        <taxon>Planctomycetales</taxon>
        <taxon>Planctomycetaceae</taxon>
        <taxon>Gimesia</taxon>
    </lineage>
</organism>
<dbReference type="Pfam" id="PF00795">
    <property type="entry name" value="CN_hydrolase"/>
    <property type="match status" value="1"/>
</dbReference>
<dbReference type="GO" id="GO:0008795">
    <property type="term" value="F:NAD+ synthase activity"/>
    <property type="evidence" value="ECO:0007669"/>
    <property type="project" value="UniProtKB-UniRule"/>
</dbReference>
<dbReference type="Pfam" id="PF02540">
    <property type="entry name" value="NAD_synthase"/>
    <property type="match status" value="1"/>
</dbReference>
<keyword evidence="3 7" id="KW-0436">Ligase</keyword>
<evidence type="ECO:0000259" key="11">
    <source>
        <dbReference type="PROSITE" id="PS50263"/>
    </source>
</evidence>
<evidence type="ECO:0000256" key="9">
    <source>
        <dbReference type="PROSITE-ProRule" id="PRU10139"/>
    </source>
</evidence>
<feature type="binding site" evidence="7">
    <location>
        <position position="220"/>
    </location>
    <ligand>
        <name>L-glutamine</name>
        <dbReference type="ChEBI" id="CHEBI:58359"/>
    </ligand>
</feature>
<dbReference type="InterPro" id="IPR003010">
    <property type="entry name" value="C-N_Hydrolase"/>
</dbReference>
<comment type="catalytic activity">
    <reaction evidence="7 8">
        <text>deamido-NAD(+) + L-glutamine + ATP + H2O = L-glutamate + AMP + diphosphate + NAD(+) + H(+)</text>
        <dbReference type="Rhea" id="RHEA:24384"/>
        <dbReference type="ChEBI" id="CHEBI:15377"/>
        <dbReference type="ChEBI" id="CHEBI:15378"/>
        <dbReference type="ChEBI" id="CHEBI:29985"/>
        <dbReference type="ChEBI" id="CHEBI:30616"/>
        <dbReference type="ChEBI" id="CHEBI:33019"/>
        <dbReference type="ChEBI" id="CHEBI:57540"/>
        <dbReference type="ChEBI" id="CHEBI:58359"/>
        <dbReference type="ChEBI" id="CHEBI:58437"/>
        <dbReference type="ChEBI" id="CHEBI:456215"/>
        <dbReference type="EC" id="6.3.5.1"/>
    </reaction>
</comment>
<comment type="caution">
    <text evidence="7">Lacks conserved residue(s) required for the propagation of feature annotation.</text>
</comment>
<dbReference type="EC" id="6.3.5.1" evidence="7 8"/>
<dbReference type="InterPro" id="IPR003694">
    <property type="entry name" value="NAD_synthase"/>
</dbReference>
<dbReference type="InterPro" id="IPR036526">
    <property type="entry name" value="C-N_Hydrolase_sf"/>
</dbReference>
<dbReference type="Gene3D" id="3.40.50.620">
    <property type="entry name" value="HUPs"/>
    <property type="match status" value="1"/>
</dbReference>
<reference evidence="12 13" key="1">
    <citation type="submission" date="2019-03" db="EMBL/GenBank/DDBJ databases">
        <title>Deep-cultivation of Planctomycetes and their phenomic and genomic characterization uncovers novel biology.</title>
        <authorList>
            <person name="Wiegand S."/>
            <person name="Jogler M."/>
            <person name="Boedeker C."/>
            <person name="Pinto D."/>
            <person name="Vollmers J."/>
            <person name="Rivas-Marin E."/>
            <person name="Kohn T."/>
            <person name="Peeters S.H."/>
            <person name="Heuer A."/>
            <person name="Rast P."/>
            <person name="Oberbeckmann S."/>
            <person name="Bunk B."/>
            <person name="Jeske O."/>
            <person name="Meyerdierks A."/>
            <person name="Storesund J.E."/>
            <person name="Kallscheuer N."/>
            <person name="Luecker S."/>
            <person name="Lage O.M."/>
            <person name="Pohl T."/>
            <person name="Merkel B.J."/>
            <person name="Hornburger P."/>
            <person name="Mueller R.-W."/>
            <person name="Bruemmer F."/>
            <person name="Labrenz M."/>
            <person name="Spormann A.M."/>
            <person name="Op den Camp H."/>
            <person name="Overmann J."/>
            <person name="Amann R."/>
            <person name="Jetten M.S.M."/>
            <person name="Mascher T."/>
            <person name="Medema M.H."/>
            <person name="Devos D.P."/>
            <person name="Kaster A.-K."/>
            <person name="Ovreas L."/>
            <person name="Rohde M."/>
            <person name="Galperin M.Y."/>
            <person name="Jogler C."/>
        </authorList>
    </citation>
    <scope>NUCLEOTIDE SEQUENCE [LARGE SCALE GENOMIC DNA]</scope>
    <source>
        <strain evidence="12 13">Enr10</strain>
    </source>
</reference>
<dbReference type="Gene3D" id="3.60.110.10">
    <property type="entry name" value="Carbon-nitrogen hydrolase"/>
    <property type="match status" value="1"/>
</dbReference>
<evidence type="ECO:0000256" key="2">
    <source>
        <dbReference type="ARBA" id="ARBA00007145"/>
    </source>
</evidence>
<dbReference type="SUPFAM" id="SSF56317">
    <property type="entry name" value="Carbon-nitrogen hydrolase"/>
    <property type="match status" value="1"/>
</dbReference>
<dbReference type="EMBL" id="CP037421">
    <property type="protein sequence ID" value="QDT25195.1"/>
    <property type="molecule type" value="Genomic_DNA"/>
</dbReference>
<dbReference type="GO" id="GO:0005524">
    <property type="term" value="F:ATP binding"/>
    <property type="evidence" value="ECO:0007669"/>
    <property type="project" value="UniProtKB-UniRule"/>
</dbReference>
<dbReference type="GO" id="GO:0000257">
    <property type="term" value="F:nitrilase activity"/>
    <property type="evidence" value="ECO:0007669"/>
    <property type="project" value="UniProtKB-ARBA"/>
</dbReference>
<dbReference type="SUPFAM" id="SSF52402">
    <property type="entry name" value="Adenine nucleotide alpha hydrolases-like"/>
    <property type="match status" value="1"/>
</dbReference>